<proteinExistence type="predicted"/>
<evidence type="ECO:0000313" key="2">
    <source>
        <dbReference type="EMBL" id="EOB02939.1"/>
    </source>
</evidence>
<dbReference type="AlphaFoldDB" id="R0LBA6"/>
<evidence type="ECO:0000256" key="1">
    <source>
        <dbReference type="SAM" id="MobiDB-lite"/>
    </source>
</evidence>
<keyword evidence="3" id="KW-1185">Reference proteome</keyword>
<accession>R0LBA6</accession>
<protein>
    <submittedName>
        <fullName evidence="2">Uncharacterized protein</fullName>
    </submittedName>
</protein>
<reference evidence="3" key="1">
    <citation type="journal article" date="2013" name="Nat. Genet.">
        <title>The duck genome and transcriptome provide insight into an avian influenza virus reservoir species.</title>
        <authorList>
            <person name="Huang Y."/>
            <person name="Li Y."/>
            <person name="Burt D.W."/>
            <person name="Chen H."/>
            <person name="Zhang Y."/>
            <person name="Qian W."/>
            <person name="Kim H."/>
            <person name="Gan S."/>
            <person name="Zhao Y."/>
            <person name="Li J."/>
            <person name="Yi K."/>
            <person name="Feng H."/>
            <person name="Zhu P."/>
            <person name="Li B."/>
            <person name="Liu Q."/>
            <person name="Fairley S."/>
            <person name="Magor K.E."/>
            <person name="Du Z."/>
            <person name="Hu X."/>
            <person name="Goodman L."/>
            <person name="Tafer H."/>
            <person name="Vignal A."/>
            <person name="Lee T."/>
            <person name="Kim K.W."/>
            <person name="Sheng Z."/>
            <person name="An Y."/>
            <person name="Searle S."/>
            <person name="Herrero J."/>
            <person name="Groenen M.A."/>
            <person name="Crooijmans R.P."/>
            <person name="Faraut T."/>
            <person name="Cai Q."/>
            <person name="Webster R.G."/>
            <person name="Aldridge J.R."/>
            <person name="Warren W.C."/>
            <person name="Bartschat S."/>
            <person name="Kehr S."/>
            <person name="Marz M."/>
            <person name="Stadler P.F."/>
            <person name="Smith J."/>
            <person name="Kraus R.H."/>
            <person name="Zhao Y."/>
            <person name="Ren L."/>
            <person name="Fei J."/>
            <person name="Morisson M."/>
            <person name="Kaiser P."/>
            <person name="Griffin D.K."/>
            <person name="Rao M."/>
            <person name="Pitel F."/>
            <person name="Wang J."/>
            <person name="Li N."/>
        </authorList>
    </citation>
    <scope>NUCLEOTIDE SEQUENCE [LARGE SCALE GENOMIC DNA]</scope>
</reference>
<name>R0LBA6_ANAPL</name>
<feature type="region of interest" description="Disordered" evidence="1">
    <location>
        <begin position="1"/>
        <end position="24"/>
    </location>
</feature>
<organism evidence="2 3">
    <name type="scientific">Anas platyrhynchos</name>
    <name type="common">Mallard</name>
    <name type="synonym">Anas boschas</name>
    <dbReference type="NCBI Taxonomy" id="8839"/>
    <lineage>
        <taxon>Eukaryota</taxon>
        <taxon>Metazoa</taxon>
        <taxon>Chordata</taxon>
        <taxon>Craniata</taxon>
        <taxon>Vertebrata</taxon>
        <taxon>Euteleostomi</taxon>
        <taxon>Archelosauria</taxon>
        <taxon>Archosauria</taxon>
        <taxon>Dinosauria</taxon>
        <taxon>Saurischia</taxon>
        <taxon>Theropoda</taxon>
        <taxon>Coelurosauria</taxon>
        <taxon>Aves</taxon>
        <taxon>Neognathae</taxon>
        <taxon>Galloanserae</taxon>
        <taxon>Anseriformes</taxon>
        <taxon>Anatidae</taxon>
        <taxon>Anatinae</taxon>
        <taxon>Anas</taxon>
    </lineage>
</organism>
<dbReference type="Proteomes" id="UP000296049">
    <property type="component" value="Unassembled WGS sequence"/>
</dbReference>
<sequence>MEEKRPKTHKDPLEKGVEKQDRTAEQKTVLELRKIRELGHDNLRSTVKETYQLQQVTRIMLIAVVQIYYNDFEWLQYLFPNLLVQSENVTTGGFRLRSTVQSKKLSCNMSIASCYKWKSLVESALFLNTNAVLMAVLQLATSDCDYKANSIESHSIRYCLLAASKLLLQLRWTPERPELEEACEASLKPGDFSEGRGSCR</sequence>
<evidence type="ECO:0000313" key="3">
    <source>
        <dbReference type="Proteomes" id="UP000296049"/>
    </source>
</evidence>
<gene>
    <name evidence="2" type="ORF">Anapl_15478</name>
</gene>
<dbReference type="EMBL" id="KB742909">
    <property type="protein sequence ID" value="EOB02939.1"/>
    <property type="molecule type" value="Genomic_DNA"/>
</dbReference>